<proteinExistence type="predicted"/>
<protein>
    <recommendedName>
        <fullName evidence="2">Protein kinase domain-containing protein</fullName>
    </recommendedName>
</protein>
<dbReference type="Proteomes" id="UP000800200">
    <property type="component" value="Unassembled WGS sequence"/>
</dbReference>
<dbReference type="InterPro" id="IPR011009">
    <property type="entry name" value="Kinase-like_dom_sf"/>
</dbReference>
<dbReference type="EMBL" id="ML994623">
    <property type="protein sequence ID" value="KAF2188643.1"/>
    <property type="molecule type" value="Genomic_DNA"/>
</dbReference>
<accession>A0A6A6EBU1</accession>
<dbReference type="OrthoDB" id="4062651at2759"/>
<dbReference type="PROSITE" id="PS50011">
    <property type="entry name" value="PROTEIN_KINASE_DOM"/>
    <property type="match status" value="1"/>
</dbReference>
<dbReference type="SUPFAM" id="SSF56112">
    <property type="entry name" value="Protein kinase-like (PK-like)"/>
    <property type="match status" value="1"/>
</dbReference>
<dbReference type="Pfam" id="PF00069">
    <property type="entry name" value="Pkinase"/>
    <property type="match status" value="1"/>
</dbReference>
<evidence type="ECO:0000313" key="4">
    <source>
        <dbReference type="Proteomes" id="UP000800200"/>
    </source>
</evidence>
<reference evidence="3" key="1">
    <citation type="journal article" date="2020" name="Stud. Mycol.">
        <title>101 Dothideomycetes genomes: a test case for predicting lifestyles and emergence of pathogens.</title>
        <authorList>
            <person name="Haridas S."/>
            <person name="Albert R."/>
            <person name="Binder M."/>
            <person name="Bloem J."/>
            <person name="Labutti K."/>
            <person name="Salamov A."/>
            <person name="Andreopoulos B."/>
            <person name="Baker S."/>
            <person name="Barry K."/>
            <person name="Bills G."/>
            <person name="Bluhm B."/>
            <person name="Cannon C."/>
            <person name="Castanera R."/>
            <person name="Culley D."/>
            <person name="Daum C."/>
            <person name="Ezra D."/>
            <person name="Gonzalez J."/>
            <person name="Henrissat B."/>
            <person name="Kuo A."/>
            <person name="Liang C."/>
            <person name="Lipzen A."/>
            <person name="Lutzoni F."/>
            <person name="Magnuson J."/>
            <person name="Mondo S."/>
            <person name="Nolan M."/>
            <person name="Ohm R."/>
            <person name="Pangilinan J."/>
            <person name="Park H.-J."/>
            <person name="Ramirez L."/>
            <person name="Alfaro M."/>
            <person name="Sun H."/>
            <person name="Tritt A."/>
            <person name="Yoshinaga Y."/>
            <person name="Zwiers L.-H."/>
            <person name="Turgeon B."/>
            <person name="Goodwin S."/>
            <person name="Spatafora J."/>
            <person name="Crous P."/>
            <person name="Grigoriev I."/>
        </authorList>
    </citation>
    <scope>NUCLEOTIDE SEQUENCE</scope>
    <source>
        <strain evidence="3">CBS 207.26</strain>
    </source>
</reference>
<dbReference type="AlphaFoldDB" id="A0A6A6EBU1"/>
<feature type="region of interest" description="Disordered" evidence="1">
    <location>
        <begin position="81"/>
        <end position="107"/>
    </location>
</feature>
<feature type="domain" description="Protein kinase" evidence="2">
    <location>
        <begin position="1"/>
        <end position="107"/>
    </location>
</feature>
<name>A0A6A6EBU1_9PEZI</name>
<dbReference type="Gene3D" id="1.10.510.10">
    <property type="entry name" value="Transferase(Phosphotransferase) domain 1"/>
    <property type="match status" value="1"/>
</dbReference>
<organism evidence="3 4">
    <name type="scientific">Zopfia rhizophila CBS 207.26</name>
    <dbReference type="NCBI Taxonomy" id="1314779"/>
    <lineage>
        <taxon>Eukaryota</taxon>
        <taxon>Fungi</taxon>
        <taxon>Dikarya</taxon>
        <taxon>Ascomycota</taxon>
        <taxon>Pezizomycotina</taxon>
        <taxon>Dothideomycetes</taxon>
        <taxon>Dothideomycetes incertae sedis</taxon>
        <taxon>Zopfiaceae</taxon>
        <taxon>Zopfia</taxon>
    </lineage>
</organism>
<evidence type="ECO:0000313" key="3">
    <source>
        <dbReference type="EMBL" id="KAF2188643.1"/>
    </source>
</evidence>
<evidence type="ECO:0000259" key="2">
    <source>
        <dbReference type="PROSITE" id="PS50011"/>
    </source>
</evidence>
<keyword evidence="4" id="KW-1185">Reference proteome</keyword>
<evidence type="ECO:0000256" key="1">
    <source>
        <dbReference type="SAM" id="MobiDB-lite"/>
    </source>
</evidence>
<dbReference type="InterPro" id="IPR000719">
    <property type="entry name" value="Prot_kinase_dom"/>
</dbReference>
<dbReference type="GO" id="GO:0005524">
    <property type="term" value="F:ATP binding"/>
    <property type="evidence" value="ECO:0007669"/>
    <property type="project" value="InterPro"/>
</dbReference>
<gene>
    <name evidence="3" type="ORF">K469DRAFT_684654</name>
</gene>
<dbReference type="GO" id="GO:0004672">
    <property type="term" value="F:protein kinase activity"/>
    <property type="evidence" value="ECO:0007669"/>
    <property type="project" value="InterPro"/>
</dbReference>
<sequence>MDLAVFVKQLCDNMHVGGPPSNHETISEMNSSLRTFFGCLAAALTSLHDNRVRHKSIKSKYMLIARGAVLFTDFGPSRHFPDGQGSTTSGLKAATPRYSPPEVAACE</sequence>